<dbReference type="EMBL" id="JAUCMX010000001">
    <property type="protein sequence ID" value="KAK3557595.1"/>
    <property type="molecule type" value="Genomic_DNA"/>
</dbReference>
<organism evidence="11 12">
    <name type="scientific">Hemibagrus guttatus</name>
    <dbReference type="NCBI Taxonomy" id="175788"/>
    <lineage>
        <taxon>Eukaryota</taxon>
        <taxon>Metazoa</taxon>
        <taxon>Chordata</taxon>
        <taxon>Craniata</taxon>
        <taxon>Vertebrata</taxon>
        <taxon>Euteleostomi</taxon>
        <taxon>Actinopterygii</taxon>
        <taxon>Neopterygii</taxon>
        <taxon>Teleostei</taxon>
        <taxon>Ostariophysi</taxon>
        <taxon>Siluriformes</taxon>
        <taxon>Bagridae</taxon>
        <taxon>Hemibagrus</taxon>
    </lineage>
</organism>
<dbReference type="SUPFAM" id="SSF49265">
    <property type="entry name" value="Fibronectin type III"/>
    <property type="match status" value="3"/>
</dbReference>
<evidence type="ECO:0000313" key="12">
    <source>
        <dbReference type="Proteomes" id="UP001274896"/>
    </source>
</evidence>
<dbReference type="PANTHER" id="PTHR23037">
    <property type="entry name" value="CYTOKINE RECEPTOR"/>
    <property type="match status" value="1"/>
</dbReference>
<sequence length="614" mass="70373">MDLQITWLILFFILSVQVNCSPHLSKQDLVLLAAKPYPVCFTRRFSDFTCFWEAPEGQSFDFLYQIDNDAERRCNVSQQGTAERKILHVCSFPPSDVFMFSSTHIKVVDKNTSTTVYNNSLHVEDNCLLYPPSNVSLHHTGKAGEILVKWQAPVPKEFTNFMQYELRYTSNTLKEVKLKKGSKCEYTLISLVPGQLCTVQIRVKINFDDTGNHWSDWSHPVSVMVPQTAADIELKCHTSDLCQVHCQWNEEHYSHASLHYQQTDRNIWGNWKTCEKSNASANQCVLYGDECTMFQVYLNATFGLFNRTFYMDMFRMNNSIKTEPPGELKGEIIGERLCLRWLSPLPQISEHFMYQIRYQLQRESKWKLFTVQNPSTSICLDVQASGQYTMQIKAIPNGLLYGGYWSDWSKPLTKQLTSKTGLLFIVCVPFGLLISAVLFFCFSSKLKQVLWPPVPNLNNVLENFLKDIDGQHWEPNIKLNDDDAPASVVEIMSEKEAQVTKKTSWTSNCAYFPQYQLAVDKNEEQGLEMNREYVILKSSTVHNISSLNGNDYVYGLNPSLEQQVCYYSSLCSDTFSISTTNILNHSYLQAEIASLHTITGHYTNVEKVASAKEE</sequence>
<dbReference type="InterPro" id="IPR036116">
    <property type="entry name" value="FN3_sf"/>
</dbReference>
<keyword evidence="6" id="KW-0675">Receptor</keyword>
<comment type="caution">
    <text evidence="11">The sequence shown here is derived from an EMBL/GenBank/DDBJ whole genome shotgun (WGS) entry which is preliminary data.</text>
</comment>
<dbReference type="InterPro" id="IPR015152">
    <property type="entry name" value="Growth/epo_recpt_lig-bind"/>
</dbReference>
<dbReference type="Gene3D" id="2.60.40.10">
    <property type="entry name" value="Immunoglobulins"/>
    <property type="match status" value="3"/>
</dbReference>
<evidence type="ECO:0000256" key="2">
    <source>
        <dbReference type="ARBA" id="ARBA00022692"/>
    </source>
</evidence>
<keyword evidence="4 8" id="KW-1133">Transmembrane helix</keyword>
<feature type="chain" id="PRO_5042098404" description="Fibronectin type-III domain-containing protein" evidence="9">
    <location>
        <begin position="21"/>
        <end position="614"/>
    </location>
</feature>
<evidence type="ECO:0000256" key="6">
    <source>
        <dbReference type="ARBA" id="ARBA00023170"/>
    </source>
</evidence>
<keyword evidence="12" id="KW-1185">Reference proteome</keyword>
<evidence type="ECO:0000256" key="4">
    <source>
        <dbReference type="ARBA" id="ARBA00022989"/>
    </source>
</evidence>
<dbReference type="Proteomes" id="UP001274896">
    <property type="component" value="Unassembled WGS sequence"/>
</dbReference>
<feature type="domain" description="Fibronectin type-III" evidence="10">
    <location>
        <begin position="131"/>
        <end position="228"/>
    </location>
</feature>
<dbReference type="PANTHER" id="PTHR23037:SF34">
    <property type="entry name" value="THROMBOPOIETIN RECEPTOR ISOFORM X1"/>
    <property type="match status" value="1"/>
</dbReference>
<dbReference type="Pfam" id="PF09067">
    <property type="entry name" value="EpoR_lig-bind"/>
    <property type="match status" value="1"/>
</dbReference>
<evidence type="ECO:0000256" key="9">
    <source>
        <dbReference type="SAM" id="SignalP"/>
    </source>
</evidence>
<name>A0AAE0RM47_9TELE</name>
<dbReference type="PROSITE" id="PS50853">
    <property type="entry name" value="FN3"/>
    <property type="match status" value="2"/>
</dbReference>
<proteinExistence type="predicted"/>
<evidence type="ECO:0000256" key="1">
    <source>
        <dbReference type="ARBA" id="ARBA00004479"/>
    </source>
</evidence>
<evidence type="ECO:0000256" key="5">
    <source>
        <dbReference type="ARBA" id="ARBA00023136"/>
    </source>
</evidence>
<dbReference type="AlphaFoldDB" id="A0AAE0RM47"/>
<keyword evidence="2 8" id="KW-0812">Transmembrane</keyword>
<dbReference type="GO" id="GO:0009897">
    <property type="term" value="C:external side of plasma membrane"/>
    <property type="evidence" value="ECO:0007669"/>
    <property type="project" value="TreeGrafter"/>
</dbReference>
<keyword evidence="5 8" id="KW-0472">Membrane</keyword>
<accession>A0AAE0RM47</accession>
<evidence type="ECO:0000259" key="10">
    <source>
        <dbReference type="PROSITE" id="PS50853"/>
    </source>
</evidence>
<evidence type="ECO:0000313" key="11">
    <source>
        <dbReference type="EMBL" id="KAK3557595.1"/>
    </source>
</evidence>
<evidence type="ECO:0000256" key="3">
    <source>
        <dbReference type="ARBA" id="ARBA00022729"/>
    </source>
</evidence>
<feature type="signal peptide" evidence="9">
    <location>
        <begin position="1"/>
        <end position="20"/>
    </location>
</feature>
<dbReference type="GO" id="GO:0004896">
    <property type="term" value="F:cytokine receptor activity"/>
    <property type="evidence" value="ECO:0007669"/>
    <property type="project" value="TreeGrafter"/>
</dbReference>
<evidence type="ECO:0000256" key="7">
    <source>
        <dbReference type="ARBA" id="ARBA00023180"/>
    </source>
</evidence>
<feature type="transmembrane region" description="Helical" evidence="8">
    <location>
        <begin position="421"/>
        <end position="442"/>
    </location>
</feature>
<reference evidence="11" key="1">
    <citation type="submission" date="2023-06" db="EMBL/GenBank/DDBJ databases">
        <title>Male Hemibagrus guttatus genome.</title>
        <authorList>
            <person name="Bian C."/>
        </authorList>
    </citation>
    <scope>NUCLEOTIDE SEQUENCE</scope>
    <source>
        <strain evidence="11">Male_cb2023</strain>
        <tissue evidence="11">Muscle</tissue>
    </source>
</reference>
<feature type="domain" description="Fibronectin type-III" evidence="10">
    <location>
        <begin position="324"/>
        <end position="420"/>
    </location>
</feature>
<evidence type="ECO:0000256" key="8">
    <source>
        <dbReference type="SAM" id="Phobius"/>
    </source>
</evidence>
<gene>
    <name evidence="11" type="ORF">QTP70_030525</name>
</gene>
<keyword evidence="7" id="KW-0325">Glycoprotein</keyword>
<keyword evidence="3 9" id="KW-0732">Signal</keyword>
<comment type="subcellular location">
    <subcellularLocation>
        <location evidence="1">Membrane</location>
        <topology evidence="1">Single-pass type I membrane protein</topology>
    </subcellularLocation>
</comment>
<protein>
    <recommendedName>
        <fullName evidence="10">Fibronectin type-III domain-containing protein</fullName>
    </recommendedName>
</protein>
<dbReference type="CDD" id="cd00063">
    <property type="entry name" value="FN3"/>
    <property type="match status" value="2"/>
</dbReference>
<dbReference type="InterPro" id="IPR003961">
    <property type="entry name" value="FN3_dom"/>
</dbReference>
<dbReference type="InterPro" id="IPR013783">
    <property type="entry name" value="Ig-like_fold"/>
</dbReference>